<dbReference type="InterPro" id="IPR032052">
    <property type="entry name" value="Ig_4"/>
</dbReference>
<name>A0A9Q0X8D4_9SAUR</name>
<dbReference type="PANTHER" id="PTHR10570">
    <property type="entry name" value="T-CELL SURFACE GLYCOPROTEIN CD3 GAMMA CHAIN / DELTA CHAIN"/>
    <property type="match status" value="1"/>
</dbReference>
<dbReference type="SUPFAM" id="SSF48726">
    <property type="entry name" value="Immunoglobulin"/>
    <property type="match status" value="1"/>
</dbReference>
<feature type="signal peptide" evidence="3">
    <location>
        <begin position="1"/>
        <end position="34"/>
    </location>
</feature>
<keyword evidence="6" id="KW-1185">Reference proteome</keyword>
<feature type="chain" id="PRO_5040333772" description="CD3 gamma/delta subunit Ig-like domain-containing protein" evidence="3">
    <location>
        <begin position="35"/>
        <end position="260"/>
    </location>
</feature>
<feature type="domain" description="CD3 gamma/delta subunit Ig-like" evidence="4">
    <location>
        <begin position="56"/>
        <end position="119"/>
    </location>
</feature>
<dbReference type="PANTHER" id="PTHR10570:SF8">
    <property type="entry name" value="T-CELL SURFACE GLYCOPROTEIN CD3 GAMMA CHAIN"/>
    <property type="match status" value="1"/>
</dbReference>
<keyword evidence="3" id="KW-0732">Signal</keyword>
<keyword evidence="2" id="KW-1133">Transmembrane helix</keyword>
<dbReference type="GO" id="GO:0007166">
    <property type="term" value="P:cell surface receptor signaling pathway"/>
    <property type="evidence" value="ECO:0007669"/>
    <property type="project" value="TreeGrafter"/>
</dbReference>
<dbReference type="GO" id="GO:0045059">
    <property type="term" value="P:positive thymic T cell selection"/>
    <property type="evidence" value="ECO:0007669"/>
    <property type="project" value="TreeGrafter"/>
</dbReference>
<organism evidence="5 6">
    <name type="scientific">Phrynocephalus forsythii</name>
    <dbReference type="NCBI Taxonomy" id="171643"/>
    <lineage>
        <taxon>Eukaryota</taxon>
        <taxon>Metazoa</taxon>
        <taxon>Chordata</taxon>
        <taxon>Craniata</taxon>
        <taxon>Vertebrata</taxon>
        <taxon>Euteleostomi</taxon>
        <taxon>Lepidosauria</taxon>
        <taxon>Squamata</taxon>
        <taxon>Bifurcata</taxon>
        <taxon>Unidentata</taxon>
        <taxon>Episquamata</taxon>
        <taxon>Toxicofera</taxon>
        <taxon>Iguania</taxon>
        <taxon>Acrodonta</taxon>
        <taxon>Agamidae</taxon>
        <taxon>Agaminae</taxon>
        <taxon>Phrynocephalus</taxon>
    </lineage>
</organism>
<accession>A0A9Q0X8D4</accession>
<proteinExistence type="predicted"/>
<evidence type="ECO:0000256" key="2">
    <source>
        <dbReference type="SAM" id="Phobius"/>
    </source>
</evidence>
<dbReference type="GO" id="GO:0009897">
    <property type="term" value="C:external side of plasma membrane"/>
    <property type="evidence" value="ECO:0007669"/>
    <property type="project" value="TreeGrafter"/>
</dbReference>
<evidence type="ECO:0000259" key="4">
    <source>
        <dbReference type="Pfam" id="PF16680"/>
    </source>
</evidence>
<keyword evidence="1" id="KW-0393">Immunoglobulin domain</keyword>
<dbReference type="InterPro" id="IPR013783">
    <property type="entry name" value="Ig-like_fold"/>
</dbReference>
<protein>
    <recommendedName>
        <fullName evidence="4">CD3 gamma/delta subunit Ig-like domain-containing protein</fullName>
    </recommendedName>
</protein>
<gene>
    <name evidence="5" type="ORF">JRQ81_011318</name>
</gene>
<reference evidence="5" key="1">
    <citation type="journal article" date="2023" name="DNA Res.">
        <title>Chromosome-level genome assembly of Phrynocephalus forsythii using third-generation DNA sequencing and Hi-C analysis.</title>
        <authorList>
            <person name="Qi Y."/>
            <person name="Zhao W."/>
            <person name="Zhao Y."/>
            <person name="Niu C."/>
            <person name="Cao S."/>
            <person name="Zhang Y."/>
        </authorList>
    </citation>
    <scope>NUCLEOTIDE SEQUENCE</scope>
    <source>
        <tissue evidence="5">Muscle</tissue>
    </source>
</reference>
<evidence type="ECO:0000256" key="1">
    <source>
        <dbReference type="ARBA" id="ARBA00023319"/>
    </source>
</evidence>
<dbReference type="Pfam" id="PF16680">
    <property type="entry name" value="Ig_4"/>
    <property type="match status" value="1"/>
</dbReference>
<dbReference type="EMBL" id="JAPFRF010000022">
    <property type="protein sequence ID" value="KAJ7305370.1"/>
    <property type="molecule type" value="Genomic_DNA"/>
</dbReference>
<dbReference type="InterPro" id="IPR036179">
    <property type="entry name" value="Ig-like_dom_sf"/>
</dbReference>
<dbReference type="InterPro" id="IPR015484">
    <property type="entry name" value="CD3_esu/gsu/dsu"/>
</dbReference>
<comment type="caution">
    <text evidence="5">The sequence shown here is derived from an EMBL/GenBank/DDBJ whole genome shotgun (WGS) entry which is preliminary data.</text>
</comment>
<evidence type="ECO:0000256" key="3">
    <source>
        <dbReference type="SAM" id="SignalP"/>
    </source>
</evidence>
<sequence>MPVGLQRKTMTGSGPHLLWATLVLGSLFTGVVLSGNGGTQQAESVKVALRQKGKLVRLHCEGGNVTKWSQDGKEVQEGGQELSLGSSLDDPRGIYTCHIGHREASLQVYFRMCQNCIRLDLPTILGLLLASGVSIAFLAVAVYYLATEEPGWQLQASRRAQQRTVQPHWSGQHAPPLKGVTGTLSLSPAIPLPCLNSLGDLPGCSSCFGNCVFHQERGCFPRQMKGPRELEAGHRVLFHVAPVSSFVQKGKMPVAALLRI</sequence>
<dbReference type="Gene3D" id="2.60.40.10">
    <property type="entry name" value="Immunoglobulins"/>
    <property type="match status" value="1"/>
</dbReference>
<dbReference type="AlphaFoldDB" id="A0A9Q0X8D4"/>
<keyword evidence="2" id="KW-0812">Transmembrane</keyword>
<dbReference type="Proteomes" id="UP001142489">
    <property type="component" value="Unassembled WGS sequence"/>
</dbReference>
<feature type="transmembrane region" description="Helical" evidence="2">
    <location>
        <begin position="124"/>
        <end position="146"/>
    </location>
</feature>
<dbReference type="GO" id="GO:0004888">
    <property type="term" value="F:transmembrane signaling receptor activity"/>
    <property type="evidence" value="ECO:0007669"/>
    <property type="project" value="TreeGrafter"/>
</dbReference>
<dbReference type="GO" id="GO:0042105">
    <property type="term" value="C:alpha-beta T cell receptor complex"/>
    <property type="evidence" value="ECO:0007669"/>
    <property type="project" value="TreeGrafter"/>
</dbReference>
<keyword evidence="2" id="KW-0472">Membrane</keyword>
<dbReference type="OrthoDB" id="8941324at2759"/>
<evidence type="ECO:0000313" key="6">
    <source>
        <dbReference type="Proteomes" id="UP001142489"/>
    </source>
</evidence>
<evidence type="ECO:0000313" key="5">
    <source>
        <dbReference type="EMBL" id="KAJ7305370.1"/>
    </source>
</evidence>